<protein>
    <submittedName>
        <fullName evidence="4">TetR/AcrR family transcriptional regulator</fullName>
    </submittedName>
</protein>
<dbReference type="PRINTS" id="PR00455">
    <property type="entry name" value="HTHTETR"/>
</dbReference>
<dbReference type="PROSITE" id="PS50977">
    <property type="entry name" value="HTH_TETR_2"/>
    <property type="match status" value="1"/>
</dbReference>
<dbReference type="AlphaFoldDB" id="A0A4R5KIP7"/>
<proteinExistence type="predicted"/>
<dbReference type="EMBL" id="SMRU01000015">
    <property type="protein sequence ID" value="TDF94635.1"/>
    <property type="molecule type" value="Genomic_DNA"/>
</dbReference>
<dbReference type="OrthoDB" id="4726108at2"/>
<evidence type="ECO:0000259" key="3">
    <source>
        <dbReference type="PROSITE" id="PS50977"/>
    </source>
</evidence>
<feature type="DNA-binding region" description="H-T-H motif" evidence="2">
    <location>
        <begin position="29"/>
        <end position="48"/>
    </location>
</feature>
<dbReference type="Proteomes" id="UP000295511">
    <property type="component" value="Unassembled WGS sequence"/>
</dbReference>
<dbReference type="Pfam" id="PF17926">
    <property type="entry name" value="TetR_C_21"/>
    <property type="match status" value="1"/>
</dbReference>
<organism evidence="4 5">
    <name type="scientific">Arthrobacter terricola</name>
    <dbReference type="NCBI Taxonomy" id="2547396"/>
    <lineage>
        <taxon>Bacteria</taxon>
        <taxon>Bacillati</taxon>
        <taxon>Actinomycetota</taxon>
        <taxon>Actinomycetes</taxon>
        <taxon>Micrococcales</taxon>
        <taxon>Micrococcaceae</taxon>
        <taxon>Arthrobacter</taxon>
    </lineage>
</organism>
<dbReference type="Pfam" id="PF00440">
    <property type="entry name" value="TetR_N"/>
    <property type="match status" value="1"/>
</dbReference>
<dbReference type="SUPFAM" id="SSF46689">
    <property type="entry name" value="Homeodomain-like"/>
    <property type="match status" value="1"/>
</dbReference>
<gene>
    <name evidence="4" type="ORF">E1809_13895</name>
</gene>
<dbReference type="GO" id="GO:0006355">
    <property type="term" value="P:regulation of DNA-templated transcription"/>
    <property type="evidence" value="ECO:0007669"/>
    <property type="project" value="UniProtKB-ARBA"/>
</dbReference>
<dbReference type="InterPro" id="IPR009057">
    <property type="entry name" value="Homeodomain-like_sf"/>
</dbReference>
<dbReference type="Gene3D" id="1.10.357.10">
    <property type="entry name" value="Tetracycline Repressor, domain 2"/>
    <property type="match status" value="1"/>
</dbReference>
<evidence type="ECO:0000313" key="5">
    <source>
        <dbReference type="Proteomes" id="UP000295511"/>
    </source>
</evidence>
<accession>A0A4R5KIP7</accession>
<dbReference type="SUPFAM" id="SSF48498">
    <property type="entry name" value="Tetracyclin repressor-like, C-terminal domain"/>
    <property type="match status" value="1"/>
</dbReference>
<feature type="domain" description="HTH tetR-type" evidence="3">
    <location>
        <begin position="6"/>
        <end position="66"/>
    </location>
</feature>
<dbReference type="InterPro" id="IPR036271">
    <property type="entry name" value="Tet_transcr_reg_TetR-rel_C_sf"/>
</dbReference>
<evidence type="ECO:0000313" key="4">
    <source>
        <dbReference type="EMBL" id="TDF94635.1"/>
    </source>
</evidence>
<dbReference type="RefSeq" id="WP_133204829.1">
    <property type="nucleotide sequence ID" value="NZ_SMRU01000015.1"/>
</dbReference>
<keyword evidence="5" id="KW-1185">Reference proteome</keyword>
<name>A0A4R5KIP7_9MICC</name>
<dbReference type="PANTHER" id="PTHR30328">
    <property type="entry name" value="TRANSCRIPTIONAL REPRESSOR"/>
    <property type="match status" value="1"/>
</dbReference>
<dbReference type="InterPro" id="IPR001647">
    <property type="entry name" value="HTH_TetR"/>
</dbReference>
<dbReference type="GO" id="GO:0003677">
    <property type="term" value="F:DNA binding"/>
    <property type="evidence" value="ECO:0007669"/>
    <property type="project" value="UniProtKB-UniRule"/>
</dbReference>
<evidence type="ECO:0000256" key="1">
    <source>
        <dbReference type="ARBA" id="ARBA00023125"/>
    </source>
</evidence>
<reference evidence="4 5" key="1">
    <citation type="submission" date="2019-03" db="EMBL/GenBank/DDBJ databases">
        <title>Whole genome sequence of Arthrobacter sp JH1-1.</title>
        <authorList>
            <person name="Trinh H.N."/>
        </authorList>
    </citation>
    <scope>NUCLEOTIDE SEQUENCE [LARGE SCALE GENOMIC DNA]</scope>
    <source>
        <strain evidence="4 5">JH1-1</strain>
    </source>
</reference>
<evidence type="ECO:0000256" key="2">
    <source>
        <dbReference type="PROSITE-ProRule" id="PRU00335"/>
    </source>
</evidence>
<comment type="caution">
    <text evidence="4">The sequence shown here is derived from an EMBL/GenBank/DDBJ whole genome shotgun (WGS) entry which is preliminary data.</text>
</comment>
<dbReference type="InterPro" id="IPR041467">
    <property type="entry name" value="Sco4008_C"/>
</dbReference>
<dbReference type="InterPro" id="IPR050109">
    <property type="entry name" value="HTH-type_TetR-like_transc_reg"/>
</dbReference>
<keyword evidence="1 2" id="KW-0238">DNA-binding</keyword>
<dbReference type="PANTHER" id="PTHR30328:SF54">
    <property type="entry name" value="HTH-TYPE TRANSCRIPTIONAL REPRESSOR SCO4008"/>
    <property type="match status" value="1"/>
</dbReference>
<sequence length="198" mass="21907">MAWDTDRTKRLLLEAATAEFCQFGLAGARVDRIATAAGVNKERIYQYFGKKDLLFDAVISSQLSKVVDEVRVEGDGPEALADYAGRLFDHHHQDATLPRLLFWEGLERGEYVVNRPDRAANCSNKVESVIRAMPGTSREDAADLMLTIIALCDAWPVLPELDGLMAGKEPSRVERRRKAIVQTVLATAQALVPDHSSV</sequence>